<accession>M5RPD5</accession>
<dbReference type="EMBL" id="ANOG01000274">
    <property type="protein sequence ID" value="EMI21160.1"/>
    <property type="molecule type" value="Genomic_DNA"/>
</dbReference>
<dbReference type="Proteomes" id="UP000011991">
    <property type="component" value="Unassembled WGS sequence"/>
</dbReference>
<name>M5RPD5_9BACT</name>
<evidence type="ECO:0000313" key="2">
    <source>
        <dbReference type="Proteomes" id="UP000011991"/>
    </source>
</evidence>
<proteinExistence type="predicted"/>
<dbReference type="PATRIC" id="fig|1265738.3.peg.1906"/>
<keyword evidence="2" id="KW-1185">Reference proteome</keyword>
<organism evidence="1 2">
    <name type="scientific">Rhodopirellula maiorica SM1</name>
    <dbReference type="NCBI Taxonomy" id="1265738"/>
    <lineage>
        <taxon>Bacteria</taxon>
        <taxon>Pseudomonadati</taxon>
        <taxon>Planctomycetota</taxon>
        <taxon>Planctomycetia</taxon>
        <taxon>Pirellulales</taxon>
        <taxon>Pirellulaceae</taxon>
        <taxon>Novipirellula</taxon>
    </lineage>
</organism>
<protein>
    <submittedName>
        <fullName evidence="1">Secreted protein</fullName>
    </submittedName>
</protein>
<reference evidence="1 2" key="1">
    <citation type="journal article" date="2013" name="Mar. Genomics">
        <title>Expression of sulfatases in Rhodopirellula baltica and the diversity of sulfatases in the genus Rhodopirellula.</title>
        <authorList>
            <person name="Wegner C.E."/>
            <person name="Richter-Heitmann T."/>
            <person name="Klindworth A."/>
            <person name="Klockow C."/>
            <person name="Richter M."/>
            <person name="Achstetter T."/>
            <person name="Glockner F.O."/>
            <person name="Harder J."/>
        </authorList>
    </citation>
    <scope>NUCLEOTIDE SEQUENCE [LARGE SCALE GENOMIC DNA]</scope>
    <source>
        <strain evidence="1 2">SM1</strain>
    </source>
</reference>
<sequence>MSCSARCVGRRGAFLMTGGAGMVFAGTGGDAFTGDSVVDRGRMSLILKRIASNQYCVSMPPVTGAFSMASVLGQ</sequence>
<evidence type="ECO:0000313" key="1">
    <source>
        <dbReference type="EMBL" id="EMI21160.1"/>
    </source>
</evidence>
<gene>
    <name evidence="1" type="ORF">RMSM_01907</name>
</gene>
<dbReference type="AlphaFoldDB" id="M5RPD5"/>
<comment type="caution">
    <text evidence="1">The sequence shown here is derived from an EMBL/GenBank/DDBJ whole genome shotgun (WGS) entry which is preliminary data.</text>
</comment>